<keyword evidence="1" id="KW-0808">Transferase</keyword>
<keyword evidence="2" id="KW-1185">Reference proteome</keyword>
<protein>
    <submittedName>
        <fullName evidence="1">Nucleotidyl transferase AbiEii/AbiGii toxin family protein</fullName>
    </submittedName>
</protein>
<dbReference type="EMBL" id="CP103416">
    <property type="protein sequence ID" value="UVW35781.1"/>
    <property type="molecule type" value="Genomic_DNA"/>
</dbReference>
<dbReference type="InterPro" id="IPR014942">
    <property type="entry name" value="AbiEii"/>
</dbReference>
<dbReference type="GO" id="GO:0016740">
    <property type="term" value="F:transferase activity"/>
    <property type="evidence" value="ECO:0007669"/>
    <property type="project" value="UniProtKB-KW"/>
</dbReference>
<evidence type="ECO:0000313" key="2">
    <source>
        <dbReference type="Proteomes" id="UP001059934"/>
    </source>
</evidence>
<accession>A0ABY5TRS3</accession>
<name>A0ABY5TRS3_9GAMM</name>
<dbReference type="Gene3D" id="3.10.450.620">
    <property type="entry name" value="JHP933, nucleotidyltransferase-like core domain"/>
    <property type="match status" value="1"/>
</dbReference>
<organism evidence="1 2">
    <name type="scientific">SAR92 clade bacterium H455</name>
    <dbReference type="NCBI Taxonomy" id="2974818"/>
    <lineage>
        <taxon>Bacteria</taxon>
        <taxon>Pseudomonadati</taxon>
        <taxon>Pseudomonadota</taxon>
        <taxon>Gammaproteobacteria</taxon>
        <taxon>Cellvibrionales</taxon>
        <taxon>Porticoccaceae</taxon>
        <taxon>SAR92 clade</taxon>
    </lineage>
</organism>
<gene>
    <name evidence="1" type="ORF">NYF23_04000</name>
</gene>
<sequence length="339" mass="38477">MAEQFLHLAAQEQKEILETLATELGRKSNVLEKDVWVCWALDILFSMPDALPMAFKGGTSLSKVFCAINRFSEDLDITVDYRALSQHIGDTFDPFTGNPSNNQIRKYSDRLKAGLKTYAAEKVIPYIQGQVDKLPHSEKLTIEHSDDGEKIWIHFPSVVEEQDDYLKSSILIELGGRNIIDPNAVHTVTPDIASLLNNQDLIFPSAKTVVLAPERTFWEKATLIHAECSRGTMKANPERLSRHWHDLQLLFQSEIGQSALDNLDLLNDVIKYKKCFFRSSFANYDACLTNNFKLIPETSALTELEKDYRNMRGMIYGEAPSFETIIDSLTNLEKTLNNQ</sequence>
<dbReference type="Pfam" id="PF08843">
    <property type="entry name" value="AbiEii"/>
    <property type="match status" value="1"/>
</dbReference>
<evidence type="ECO:0000313" key="1">
    <source>
        <dbReference type="EMBL" id="UVW35781.1"/>
    </source>
</evidence>
<dbReference type="Proteomes" id="UP001059934">
    <property type="component" value="Chromosome"/>
</dbReference>
<reference evidence="1" key="1">
    <citation type="submission" date="2022-08" db="EMBL/GenBank/DDBJ databases">
        <title>Catabolic pathway analysis in culturable SAR92 clade bacteria reveals their overlooked roles in DMSP degradation in coastal seas.</title>
        <authorList>
            <person name="He X."/>
            <person name="Zhang X."/>
            <person name="Zhang Y."/>
        </authorList>
    </citation>
    <scope>NUCLEOTIDE SEQUENCE</scope>
    <source>
        <strain evidence="1">H455</strain>
    </source>
</reference>
<proteinExistence type="predicted"/>